<accession>A0A8H2JJC8</accession>
<reference evidence="2 3" key="1">
    <citation type="submission" date="2019-05" db="EMBL/GenBank/DDBJ databases">
        <title>Colwellia ponticola sp. nov., isolated from seawater.</title>
        <authorList>
            <person name="Yoon J.-H."/>
        </authorList>
    </citation>
    <scope>NUCLEOTIDE SEQUENCE [LARGE SCALE GENOMIC DNA]</scope>
    <source>
        <strain evidence="2 3">OISW-25</strain>
    </source>
</reference>
<sequence length="203" mass="20702">MIFMKNRIASTMTITSLSVAAMLFTPATVFAESITANASVTVQNSFTLAETTPLSFGTVVAIANDNTAPDLATLVVSATSGTADVATQGTVASLVAISPGTPATFTVSGAAPNTVLTITDASAFQLTDPSSTDTKVFDVSNFTKTVVTSGTPFTYDTDATGTLVFNYGATLSTSTPSGGAASDNAIAYDNVTFTGTYTMQVEY</sequence>
<evidence type="ECO:0000313" key="2">
    <source>
        <dbReference type="EMBL" id="TMM43114.1"/>
    </source>
</evidence>
<dbReference type="Proteomes" id="UP000307702">
    <property type="component" value="Unassembled WGS sequence"/>
</dbReference>
<keyword evidence="1" id="KW-0732">Signal</keyword>
<organism evidence="2 3">
    <name type="scientific">Colwellia ponticola</name>
    <dbReference type="NCBI Taxonomy" id="2304625"/>
    <lineage>
        <taxon>Bacteria</taxon>
        <taxon>Pseudomonadati</taxon>
        <taxon>Pseudomonadota</taxon>
        <taxon>Gammaproteobacteria</taxon>
        <taxon>Alteromonadales</taxon>
        <taxon>Colwelliaceae</taxon>
        <taxon>Colwellia</taxon>
    </lineage>
</organism>
<evidence type="ECO:0000256" key="1">
    <source>
        <dbReference type="SAM" id="SignalP"/>
    </source>
</evidence>
<evidence type="ECO:0008006" key="4">
    <source>
        <dbReference type="Google" id="ProtNLM"/>
    </source>
</evidence>
<dbReference type="AlphaFoldDB" id="A0A8H2JJC8"/>
<keyword evidence="3" id="KW-1185">Reference proteome</keyword>
<comment type="caution">
    <text evidence="2">The sequence shown here is derived from an EMBL/GenBank/DDBJ whole genome shotgun (WGS) entry which is preliminary data.</text>
</comment>
<dbReference type="OrthoDB" id="6315379at2"/>
<feature type="chain" id="PRO_5035002483" description="DUF4402 domain-containing protein" evidence="1">
    <location>
        <begin position="32"/>
        <end position="203"/>
    </location>
</feature>
<proteinExistence type="predicted"/>
<dbReference type="EMBL" id="SZVP01000015">
    <property type="protein sequence ID" value="TMM43114.1"/>
    <property type="molecule type" value="Genomic_DNA"/>
</dbReference>
<name>A0A8H2JJC8_9GAMM</name>
<evidence type="ECO:0000313" key="3">
    <source>
        <dbReference type="Proteomes" id="UP000307702"/>
    </source>
</evidence>
<feature type="signal peptide" evidence="1">
    <location>
        <begin position="1"/>
        <end position="31"/>
    </location>
</feature>
<gene>
    <name evidence="2" type="ORF">FCS21_13365</name>
</gene>
<protein>
    <recommendedName>
        <fullName evidence="4">DUF4402 domain-containing protein</fullName>
    </recommendedName>
</protein>